<organism evidence="2 3">
    <name type="scientific">Fusarium proliferatum (strain ET1)</name>
    <name type="common">Orchid endophyte fungus</name>
    <dbReference type="NCBI Taxonomy" id="1227346"/>
    <lineage>
        <taxon>Eukaryota</taxon>
        <taxon>Fungi</taxon>
        <taxon>Dikarya</taxon>
        <taxon>Ascomycota</taxon>
        <taxon>Pezizomycotina</taxon>
        <taxon>Sordariomycetes</taxon>
        <taxon>Hypocreomycetidae</taxon>
        <taxon>Hypocreales</taxon>
        <taxon>Nectriaceae</taxon>
        <taxon>Fusarium</taxon>
        <taxon>Fusarium fujikuroi species complex</taxon>
    </lineage>
</organism>
<proteinExistence type="predicted"/>
<reference evidence="3" key="1">
    <citation type="journal article" date="2016" name="Genome Biol. Evol.">
        <title>Comparative 'omics' of the Fusarium fujikuroi species complex highlights differences in genetic potential and metabolite synthesis.</title>
        <authorList>
            <person name="Niehaus E.-M."/>
            <person name="Muensterkoetter M."/>
            <person name="Proctor R.H."/>
            <person name="Brown D.W."/>
            <person name="Sharon A."/>
            <person name="Idan Y."/>
            <person name="Oren-Young L."/>
            <person name="Sieber C.M."/>
            <person name="Novak O."/>
            <person name="Pencik A."/>
            <person name="Tarkowska D."/>
            <person name="Hromadova K."/>
            <person name="Freeman S."/>
            <person name="Maymon M."/>
            <person name="Elazar M."/>
            <person name="Youssef S.A."/>
            <person name="El-Shabrawy E.S.M."/>
            <person name="Shalaby A.B.A."/>
            <person name="Houterman P."/>
            <person name="Brock N.L."/>
            <person name="Burkhardt I."/>
            <person name="Tsavkelova E.A."/>
            <person name="Dickschat J.S."/>
            <person name="Galuszka P."/>
            <person name="Gueldener U."/>
            <person name="Tudzynski B."/>
        </authorList>
    </citation>
    <scope>NUCLEOTIDE SEQUENCE [LARGE SCALE GENOMIC DNA]</scope>
    <source>
        <strain evidence="3">ET1</strain>
    </source>
</reference>
<dbReference type="VEuPathDB" id="FungiDB:FPRO_15897"/>
<keyword evidence="3" id="KW-1185">Reference proteome</keyword>
<sequence length="113" mass="13080">MPAVGGYSNSRIPRERTVAPEDTALLSLWPRADMRQCAQLALEWHRQLPTRELTICRYRQAGQWWYPSIAMKSPSPRHRRPPSLLPSATRRIFLSKKNPTNSAATAERRTPEW</sequence>
<name>A0A1L7WAA0_FUSPR</name>
<feature type="region of interest" description="Disordered" evidence="1">
    <location>
        <begin position="72"/>
        <end position="113"/>
    </location>
</feature>
<dbReference type="AlphaFoldDB" id="A0A1L7WAA0"/>
<dbReference type="GeneID" id="42060752"/>
<evidence type="ECO:0000313" key="2">
    <source>
        <dbReference type="EMBL" id="CZR49538.1"/>
    </source>
</evidence>
<accession>A0A1L7WAA0</accession>
<protein>
    <submittedName>
        <fullName evidence="2">Uncharacterized protein</fullName>
    </submittedName>
</protein>
<gene>
    <name evidence="2" type="ORF">FPRO_15897</name>
</gene>
<dbReference type="Proteomes" id="UP000183971">
    <property type="component" value="Unassembled WGS sequence"/>
</dbReference>
<comment type="caution">
    <text evidence="2">The sequence shown here is derived from an EMBL/GenBank/DDBJ whole genome shotgun (WGS) entry which is preliminary data.</text>
</comment>
<evidence type="ECO:0000256" key="1">
    <source>
        <dbReference type="SAM" id="MobiDB-lite"/>
    </source>
</evidence>
<evidence type="ECO:0000313" key="3">
    <source>
        <dbReference type="Proteomes" id="UP000183971"/>
    </source>
</evidence>
<dbReference type="RefSeq" id="XP_031090038.1">
    <property type="nucleotide sequence ID" value="XM_031224817.1"/>
</dbReference>
<dbReference type="EMBL" id="FJOF01000017">
    <property type="protein sequence ID" value="CZR49538.1"/>
    <property type="molecule type" value="Genomic_DNA"/>
</dbReference>